<keyword evidence="2" id="KW-1185">Reference proteome</keyword>
<dbReference type="RefSeq" id="WP_159966533.1">
    <property type="nucleotide sequence ID" value="NZ_APKE01000036.1"/>
</dbReference>
<reference evidence="1" key="1">
    <citation type="submission" date="2013-03" db="EMBL/GenBank/DDBJ databases">
        <title>Genome Sequence of the Profundibacterium mesophilum strain KAUST100406-0324T from Red Sea, a novel genus in the family Rhodobacteraceae.</title>
        <authorList>
            <person name="Essack M."/>
            <person name="Alam I."/>
            <person name="Lafi F."/>
            <person name="Alawi W."/>
            <person name="Kamanu F."/>
            <person name="Al-Suwailem A."/>
            <person name="Lee O.O."/>
            <person name="Xu Y."/>
            <person name="Bajic V."/>
            <person name="Qian P.-Y."/>
            <person name="Archer J."/>
        </authorList>
    </citation>
    <scope>NUCLEOTIDE SEQUENCE</scope>
    <source>
        <strain evidence="1">KAUST100406-0324</strain>
    </source>
</reference>
<dbReference type="AlphaFoldDB" id="A0A921NPH8"/>
<accession>A0A921NPH8</accession>
<comment type="caution">
    <text evidence="1">The sequence shown here is derived from an EMBL/GenBank/DDBJ whole genome shotgun (WGS) entry which is preliminary data.</text>
</comment>
<protein>
    <submittedName>
        <fullName evidence="1">Tetratricopeptide TPR 2</fullName>
    </submittedName>
</protein>
<gene>
    <name evidence="1" type="ORF">PMES_03027</name>
</gene>
<dbReference type="SUPFAM" id="SSF48452">
    <property type="entry name" value="TPR-like"/>
    <property type="match status" value="1"/>
</dbReference>
<name>A0A921NPH8_9RHOB</name>
<dbReference type="EMBL" id="APKE01000036">
    <property type="protein sequence ID" value="KAF0674645.1"/>
    <property type="molecule type" value="Genomic_DNA"/>
</dbReference>
<proteinExistence type="predicted"/>
<dbReference type="Proteomes" id="UP000698242">
    <property type="component" value="Unassembled WGS sequence"/>
</dbReference>
<organism evidence="1 2">
    <name type="scientific">Profundibacterium mesophilum KAUST100406-0324</name>
    <dbReference type="NCBI Taxonomy" id="1037889"/>
    <lineage>
        <taxon>Bacteria</taxon>
        <taxon>Pseudomonadati</taxon>
        <taxon>Pseudomonadota</taxon>
        <taxon>Alphaproteobacteria</taxon>
        <taxon>Rhodobacterales</taxon>
        <taxon>Roseobacteraceae</taxon>
        <taxon>Profundibacterium</taxon>
    </lineage>
</organism>
<dbReference type="OrthoDB" id="7796036at2"/>
<dbReference type="InterPro" id="IPR011990">
    <property type="entry name" value="TPR-like_helical_dom_sf"/>
</dbReference>
<sequence length="643" mass="68317">MAITALLLPYANGLRAAAAAEDPHAPLMRGAVAMTAPHPVIEGESVGAKEGIGLLSTRDPDAGGEAAMISPPAFELRDLSRTSFLSDREARLAAYAAARADHGDETAPGDPEIEAILDLAAFYLGHAMLPEGRSMLGALSTVALPPAQAARRGALALGLEVLGPRPGPLPAAAGVLLDPVHSDWPDQPLMLALEAIRQGDPAGAAPYLPDLQPRIDALSGPMREVVLPRLLEAAIEGGDWRSARDLAALFQSNPILKGSTAYLYLLGRAAQDGDAPLAAFDSLVAAAEGDDLWAHKARLAIVELGLATETLELAEARDILHQASQLWRGDEHALDTAVRLAKIHAELGDQPAALEVLGRAIAIHSQSPRREGLREEAAARVEAFYAAGAEGSLPLGAFLAGHRRIAPGFWFEPGFPAQAERFAARFLAAGATDIAAAEFETIIEYLAVARDLGLAEVADTRLDRLTLLRAEALLEGGQHERLGALLAQGLRGEDAALLQAFEAVRIRHFAATGQSAQVLISTQTSEGARDLRIEAAAFFDEERWTEAHAAYDRLRRETAGTLRFTDAVRLLLSAHRSGARDYAIEFADAYPAMRDTPQWREITTGLLRHVPRVQPLNEGDAKARLEAADQTLGALGAIVPVAN</sequence>
<evidence type="ECO:0000313" key="1">
    <source>
        <dbReference type="EMBL" id="KAF0674645.1"/>
    </source>
</evidence>
<evidence type="ECO:0000313" key="2">
    <source>
        <dbReference type="Proteomes" id="UP000698242"/>
    </source>
</evidence>